<dbReference type="PROSITE" id="PS51194">
    <property type="entry name" value="HELICASE_CTER"/>
    <property type="match status" value="1"/>
</dbReference>
<dbReference type="InterPro" id="IPR006935">
    <property type="entry name" value="Helicase/UvrB_N"/>
</dbReference>
<proteinExistence type="predicted"/>
<dbReference type="Gene3D" id="3.40.50.300">
    <property type="entry name" value="P-loop containing nucleotide triphosphate hydrolases"/>
    <property type="match status" value="2"/>
</dbReference>
<evidence type="ECO:0000259" key="1">
    <source>
        <dbReference type="PROSITE" id="PS51192"/>
    </source>
</evidence>
<dbReference type="SMART" id="SM00487">
    <property type="entry name" value="DEXDc"/>
    <property type="match status" value="1"/>
</dbReference>
<evidence type="ECO:0000259" key="2">
    <source>
        <dbReference type="PROSITE" id="PS51194"/>
    </source>
</evidence>
<dbReference type="GO" id="GO:0016787">
    <property type="term" value="F:hydrolase activity"/>
    <property type="evidence" value="ECO:0007669"/>
    <property type="project" value="InterPro"/>
</dbReference>
<gene>
    <name evidence="3" type="ORF">BN873_310004</name>
</gene>
<dbReference type="SUPFAM" id="SSF52540">
    <property type="entry name" value="P-loop containing nucleoside triphosphate hydrolases"/>
    <property type="match status" value="1"/>
</dbReference>
<dbReference type="EMBL" id="CBTJ020000038">
    <property type="protein sequence ID" value="CDI02485.1"/>
    <property type="molecule type" value="Genomic_DNA"/>
</dbReference>
<evidence type="ECO:0000313" key="3">
    <source>
        <dbReference type="EMBL" id="CDI02485.1"/>
    </source>
</evidence>
<accession>W6M9N5</accession>
<keyword evidence="4" id="KW-1185">Reference proteome</keyword>
<dbReference type="OrthoDB" id="9804086at2"/>
<feature type="domain" description="Helicase C-terminal" evidence="2">
    <location>
        <begin position="226"/>
        <end position="374"/>
    </location>
</feature>
<sequence length="475" mass="51354">MSGLSLFKHQEALMSAVKQSYLSGSQAVLMILPTGGGKTAIAAKIAQLAHAKGKRILFLAHRRELILQISRMLTVFGIGHGVILPDTFETKHSVQVASIATLARRLYPGKYQFDLIIIDEAHHAVNGSGLGAIIEAFPKAKLLGVTATPCRLDGRGLGKDAAGYFDALVEGPSVLELIEAGYLARPVVYAPPAGQEVDLRSVKVTAGDYNLGQLASVMDKALLTGDAVAHYRRHCDGAPALAFCVTVEHAEHVARQFREAGYRAAMLDGKTPDDRRDAMIRDLGRGELQVLASCNVVSEGTDIPIVAAAILLRPTASYALAMQQMGRVLRTYPGKQRATILDHAGNTRRHGLPTEPGQWSLANRPRNKSATNLHLTKDCVDCGALLPLAARTCPECSCVFEWARTTEEPPPTVAGELEAIDAVAVARERRREVARARSLEELQAIGRARGYKSGWAWHIWRERQQGAVTGQVAYG</sequence>
<name>W6M9N5_9GAMM</name>
<protein>
    <submittedName>
        <fullName evidence="3">DEAD/DEAH box helicase-like</fullName>
    </submittedName>
</protein>
<reference evidence="3" key="2">
    <citation type="submission" date="2014-03" db="EMBL/GenBank/DDBJ databases">
        <title>Candidatus Competibacter-lineage genomes retrieved from metagenomes reveal functional metabolic diversity.</title>
        <authorList>
            <person name="McIlroy S.J."/>
            <person name="Albertsen M."/>
            <person name="Andresen E.K."/>
            <person name="Saunders A.M."/>
            <person name="Kristiansen R."/>
            <person name="Stokholm-Bjerregaard M."/>
            <person name="Nielsen K.L."/>
            <person name="Nielsen P.H."/>
        </authorList>
    </citation>
    <scope>NUCLEOTIDE SEQUENCE</scope>
    <source>
        <strain evidence="3">Run_A_D11</strain>
    </source>
</reference>
<feature type="domain" description="Helicase ATP-binding" evidence="1">
    <location>
        <begin position="19"/>
        <end position="149"/>
    </location>
</feature>
<comment type="caution">
    <text evidence="3">The sequence shown here is derived from an EMBL/GenBank/DDBJ whole genome shotgun (WGS) entry which is preliminary data.</text>
</comment>
<dbReference type="GO" id="GO:0004386">
    <property type="term" value="F:helicase activity"/>
    <property type="evidence" value="ECO:0007669"/>
    <property type="project" value="UniProtKB-KW"/>
</dbReference>
<dbReference type="InterPro" id="IPR027417">
    <property type="entry name" value="P-loop_NTPase"/>
</dbReference>
<evidence type="ECO:0000313" key="4">
    <source>
        <dbReference type="Proteomes" id="UP000035760"/>
    </source>
</evidence>
<dbReference type="PANTHER" id="PTHR47396:SF1">
    <property type="entry name" value="ATP-DEPENDENT HELICASE IRC3-RELATED"/>
    <property type="match status" value="1"/>
</dbReference>
<dbReference type="GO" id="GO:0003677">
    <property type="term" value="F:DNA binding"/>
    <property type="evidence" value="ECO:0007669"/>
    <property type="project" value="InterPro"/>
</dbReference>
<dbReference type="PANTHER" id="PTHR47396">
    <property type="entry name" value="TYPE I RESTRICTION ENZYME ECOKI R PROTEIN"/>
    <property type="match status" value="1"/>
</dbReference>
<dbReference type="InterPro" id="IPR014001">
    <property type="entry name" value="Helicase_ATP-bd"/>
</dbReference>
<dbReference type="PROSITE" id="PS51192">
    <property type="entry name" value="HELICASE_ATP_BIND_1"/>
    <property type="match status" value="1"/>
</dbReference>
<dbReference type="InterPro" id="IPR001650">
    <property type="entry name" value="Helicase_C-like"/>
</dbReference>
<organism evidence="3 4">
    <name type="scientific">Candidatus Competibacter denitrificans Run_A_D11</name>
    <dbReference type="NCBI Taxonomy" id="1400863"/>
    <lineage>
        <taxon>Bacteria</taxon>
        <taxon>Pseudomonadati</taxon>
        <taxon>Pseudomonadota</taxon>
        <taxon>Gammaproteobacteria</taxon>
        <taxon>Candidatus Competibacteraceae</taxon>
        <taxon>Candidatus Competibacter</taxon>
    </lineage>
</organism>
<dbReference type="InterPro" id="IPR050742">
    <property type="entry name" value="Helicase_Restrict-Modif_Enz"/>
</dbReference>
<dbReference type="SMART" id="SM00490">
    <property type="entry name" value="HELICc"/>
    <property type="match status" value="1"/>
</dbReference>
<dbReference type="GO" id="GO:0005524">
    <property type="term" value="F:ATP binding"/>
    <property type="evidence" value="ECO:0007669"/>
    <property type="project" value="InterPro"/>
</dbReference>
<dbReference type="Pfam" id="PF04851">
    <property type="entry name" value="ResIII"/>
    <property type="match status" value="1"/>
</dbReference>
<dbReference type="AlphaFoldDB" id="W6M9N5"/>
<dbReference type="Pfam" id="PF00271">
    <property type="entry name" value="Helicase_C"/>
    <property type="match status" value="1"/>
</dbReference>
<dbReference type="Proteomes" id="UP000035760">
    <property type="component" value="Unassembled WGS sequence"/>
</dbReference>
<dbReference type="STRING" id="1400863.BN873_310004"/>
<dbReference type="GO" id="GO:0005829">
    <property type="term" value="C:cytosol"/>
    <property type="evidence" value="ECO:0007669"/>
    <property type="project" value="TreeGrafter"/>
</dbReference>
<dbReference type="RefSeq" id="WP_048672751.1">
    <property type="nucleotide sequence ID" value="NZ_CBTJ020000038.1"/>
</dbReference>
<reference evidence="3" key="1">
    <citation type="submission" date="2013-07" db="EMBL/GenBank/DDBJ databases">
        <authorList>
            <person name="McIlroy S."/>
        </authorList>
    </citation>
    <scope>NUCLEOTIDE SEQUENCE [LARGE SCALE GENOMIC DNA]</scope>
    <source>
        <strain evidence="3">Run_A_D11</strain>
    </source>
</reference>